<evidence type="ECO:0000313" key="1">
    <source>
        <dbReference type="EMBL" id="MDE4907184.1"/>
    </source>
</evidence>
<reference evidence="1" key="1">
    <citation type="submission" date="2022-01" db="EMBL/GenBank/DDBJ databases">
        <title>Draft genome of Methanogenium marinum DSM 15558.</title>
        <authorList>
            <person name="Chen S.-C."/>
            <person name="You Y.-T."/>
        </authorList>
    </citation>
    <scope>NUCLEOTIDE SEQUENCE</scope>
    <source>
        <strain evidence="1">DSM 15558</strain>
    </source>
</reference>
<dbReference type="EMBL" id="JAKELO010000002">
    <property type="protein sequence ID" value="MDE4907184.1"/>
    <property type="molecule type" value="Genomic_DNA"/>
</dbReference>
<dbReference type="AlphaFoldDB" id="A0A9Q4KRF1"/>
<keyword evidence="2" id="KW-1185">Reference proteome</keyword>
<organism evidence="1 2">
    <name type="scientific">Methanogenium marinum</name>
    <dbReference type="NCBI Taxonomy" id="348610"/>
    <lineage>
        <taxon>Archaea</taxon>
        <taxon>Methanobacteriati</taxon>
        <taxon>Methanobacteriota</taxon>
        <taxon>Stenosarchaea group</taxon>
        <taxon>Methanomicrobia</taxon>
        <taxon>Methanomicrobiales</taxon>
        <taxon>Methanomicrobiaceae</taxon>
        <taxon>Methanogenium</taxon>
    </lineage>
</organism>
<accession>A0A9Q4KRF1</accession>
<gene>
    <name evidence="1" type="ORF">L0665_00890</name>
</gene>
<comment type="caution">
    <text evidence="1">The sequence shown here is derived from an EMBL/GenBank/DDBJ whole genome shotgun (WGS) entry which is preliminary data.</text>
</comment>
<sequence>MTKEDMPILSSEEEMYLDEPYGGLFGNTVIANVVEELIADPTMDYRPKYLEDITGKSERSIYNALKKLLLLGLIEKKGNEKHPVYRVRVESKKFAALSFLAYAMLDDRDETHCMNVAVSGYYNSVLREKYEPKAIANVDNWKSNPGIVSDNNNQYKTVSGSA</sequence>
<proteinExistence type="predicted"/>
<name>A0A9Q4KRF1_9EURY</name>
<protein>
    <submittedName>
        <fullName evidence="1">Uncharacterized protein</fullName>
    </submittedName>
</protein>
<evidence type="ECO:0000313" key="2">
    <source>
        <dbReference type="Proteomes" id="UP001143747"/>
    </source>
</evidence>
<dbReference type="RefSeq" id="WP_274923849.1">
    <property type="nucleotide sequence ID" value="NZ_JAKELO010000002.1"/>
</dbReference>
<dbReference type="Proteomes" id="UP001143747">
    <property type="component" value="Unassembled WGS sequence"/>
</dbReference>